<dbReference type="Proteomes" id="UP000093111">
    <property type="component" value="Unassembled WGS sequence"/>
</dbReference>
<comment type="caution">
    <text evidence="2">The sequence shown here is derived from an EMBL/GenBank/DDBJ whole genome shotgun (WGS) entry which is preliminary data.</text>
</comment>
<keyword evidence="3" id="KW-1185">Reference proteome</keyword>
<dbReference type="STRING" id="1612624.ADU59_15820"/>
<sequence length="61" mass="6531">MTVGQERHSVDLLAGLVISSPLFGAAAEVVTQFSNIRPPTDSQTSSHALTEPSAMLPQPWR</sequence>
<dbReference type="AlphaFoldDB" id="A0A1C7P045"/>
<proteinExistence type="predicted"/>
<gene>
    <name evidence="2" type="ORF">ADU59_15820</name>
</gene>
<evidence type="ECO:0000313" key="2">
    <source>
        <dbReference type="EMBL" id="OBZ94642.1"/>
    </source>
</evidence>
<name>A0A1C7P045_9HYPH</name>
<organism evidence="2 3">
    <name type="scientific">Pararhizobium polonicum</name>
    <dbReference type="NCBI Taxonomy" id="1612624"/>
    <lineage>
        <taxon>Bacteria</taxon>
        <taxon>Pseudomonadati</taxon>
        <taxon>Pseudomonadota</taxon>
        <taxon>Alphaproteobacteria</taxon>
        <taxon>Hyphomicrobiales</taxon>
        <taxon>Rhizobiaceae</taxon>
        <taxon>Rhizobium/Agrobacterium group</taxon>
        <taxon>Pararhizobium</taxon>
    </lineage>
</organism>
<protein>
    <submittedName>
        <fullName evidence="2">Uncharacterized protein</fullName>
    </submittedName>
</protein>
<evidence type="ECO:0000313" key="3">
    <source>
        <dbReference type="Proteomes" id="UP000093111"/>
    </source>
</evidence>
<feature type="region of interest" description="Disordered" evidence="1">
    <location>
        <begin position="36"/>
        <end position="61"/>
    </location>
</feature>
<accession>A0A1C7P045</accession>
<evidence type="ECO:0000256" key="1">
    <source>
        <dbReference type="SAM" id="MobiDB-lite"/>
    </source>
</evidence>
<reference evidence="2 3" key="1">
    <citation type="journal article" date="2016" name="Syst. Appl. Microbiol.">
        <title>Pararhizobium polonicum sp. nov. isolated from tumors on stone fruit rootstocks.</title>
        <authorList>
            <person name="Pulawska J."/>
            <person name="Kuzmanovic N."/>
            <person name="Willems A."/>
            <person name="Pothier J.F."/>
        </authorList>
    </citation>
    <scope>NUCLEOTIDE SEQUENCE [LARGE SCALE GENOMIC DNA]</scope>
    <source>
        <strain evidence="2 3">F5.1</strain>
    </source>
</reference>
<feature type="compositionally biased region" description="Polar residues" evidence="1">
    <location>
        <begin position="36"/>
        <end position="48"/>
    </location>
</feature>
<dbReference type="EMBL" id="LGLV01000009">
    <property type="protein sequence ID" value="OBZ94642.1"/>
    <property type="molecule type" value="Genomic_DNA"/>
</dbReference>